<dbReference type="Proteomes" id="UP000034292">
    <property type="component" value="Unassembled WGS sequence"/>
</dbReference>
<protein>
    <submittedName>
        <fullName evidence="1">Uncharacterized protein</fullName>
    </submittedName>
</protein>
<comment type="caution">
    <text evidence="1">The sequence shown here is derived from an EMBL/GenBank/DDBJ whole genome shotgun (WGS) entry which is preliminary data.</text>
</comment>
<organism evidence="1 2">
    <name type="scientific">Candidatus Curtissbacteria bacterium GW2011_GWA1_40_9</name>
    <dbReference type="NCBI Taxonomy" id="1618408"/>
    <lineage>
        <taxon>Bacteria</taxon>
        <taxon>Candidatus Curtissiibacteriota</taxon>
    </lineage>
</organism>
<dbReference type="EMBL" id="LBZV01000001">
    <property type="protein sequence ID" value="KKR78368.1"/>
    <property type="molecule type" value="Genomic_DNA"/>
</dbReference>
<dbReference type="AlphaFoldDB" id="A0A0G0TMZ6"/>
<gene>
    <name evidence="1" type="ORF">UU23_C0001G0132</name>
</gene>
<name>A0A0G0TMZ6_9BACT</name>
<reference evidence="1 2" key="1">
    <citation type="journal article" date="2015" name="Nature">
        <title>rRNA introns, odd ribosomes, and small enigmatic genomes across a large radiation of phyla.</title>
        <authorList>
            <person name="Brown C.T."/>
            <person name="Hug L.A."/>
            <person name="Thomas B.C."/>
            <person name="Sharon I."/>
            <person name="Castelle C.J."/>
            <person name="Singh A."/>
            <person name="Wilkins M.J."/>
            <person name="Williams K.H."/>
            <person name="Banfield J.F."/>
        </authorList>
    </citation>
    <scope>NUCLEOTIDE SEQUENCE [LARGE SCALE GENOMIC DNA]</scope>
</reference>
<evidence type="ECO:0000313" key="2">
    <source>
        <dbReference type="Proteomes" id="UP000034292"/>
    </source>
</evidence>
<proteinExistence type="predicted"/>
<evidence type="ECO:0000313" key="1">
    <source>
        <dbReference type="EMBL" id="KKR78368.1"/>
    </source>
</evidence>
<sequence length="169" mass="18893">MSPGLLHERGYGESGDVSKWNRAIGPFYSTKGLTRRLGVDDAALTTMLQEGKIIALRTSDGNIVYPTRQFFQNEDDTVMVKPVVSRALQFLIDHEADFADIRTIVDENGPHSLLNEWTIAGVLLQPNEDGETLLDQLQDHLNDPDDESWAKLNDLDGIATRLRKVTSKD</sequence>
<accession>A0A0G0TMZ6</accession>
<dbReference type="STRING" id="1618408.UU23_C0001G0132"/>